<evidence type="ECO:0000313" key="3">
    <source>
        <dbReference type="Proteomes" id="UP001202281"/>
    </source>
</evidence>
<evidence type="ECO:0008006" key="4">
    <source>
        <dbReference type="Google" id="ProtNLM"/>
    </source>
</evidence>
<dbReference type="EMBL" id="JALHLG010000005">
    <property type="protein sequence ID" value="MCJ2186465.1"/>
    <property type="molecule type" value="Genomic_DNA"/>
</dbReference>
<gene>
    <name evidence="2" type="ORF">MTR66_06515</name>
</gene>
<keyword evidence="3" id="KW-1185">Reference proteome</keyword>
<dbReference type="RefSeq" id="WP_243918868.1">
    <property type="nucleotide sequence ID" value="NZ_JALHLG010000005.1"/>
</dbReference>
<evidence type="ECO:0000313" key="2">
    <source>
        <dbReference type="EMBL" id="MCJ2186465.1"/>
    </source>
</evidence>
<accession>A0ABT0BND1</accession>
<comment type="caution">
    <text evidence="2">The sequence shown here is derived from an EMBL/GenBank/DDBJ whole genome shotgun (WGS) entry which is preliminary data.</text>
</comment>
<protein>
    <recommendedName>
        <fullName evidence="4">Hemolysin XhlA</fullName>
    </recommendedName>
</protein>
<feature type="transmembrane region" description="Helical" evidence="1">
    <location>
        <begin position="44"/>
        <end position="65"/>
    </location>
</feature>
<keyword evidence="1" id="KW-0472">Membrane</keyword>
<evidence type="ECO:0000256" key="1">
    <source>
        <dbReference type="SAM" id="Phobius"/>
    </source>
</evidence>
<sequence>MSPHDDPKPSWELRSELEGIQRAIEADLCGDIGELRVRVGQLRAAVGSLVIPVYLSAFALSAIAYRLW</sequence>
<name>A0ABT0BND1_9SPHN</name>
<organism evidence="2 3">
    <name type="scientific">Novosphingobium beihaiensis</name>
    <dbReference type="NCBI Taxonomy" id="2930389"/>
    <lineage>
        <taxon>Bacteria</taxon>
        <taxon>Pseudomonadati</taxon>
        <taxon>Pseudomonadota</taxon>
        <taxon>Alphaproteobacteria</taxon>
        <taxon>Sphingomonadales</taxon>
        <taxon>Sphingomonadaceae</taxon>
        <taxon>Novosphingobium</taxon>
    </lineage>
</organism>
<keyword evidence="1" id="KW-1133">Transmembrane helix</keyword>
<dbReference type="Proteomes" id="UP001202281">
    <property type="component" value="Unassembled WGS sequence"/>
</dbReference>
<keyword evidence="1" id="KW-0812">Transmembrane</keyword>
<proteinExistence type="predicted"/>
<reference evidence="2 3" key="1">
    <citation type="submission" date="2022-04" db="EMBL/GenBank/DDBJ databases">
        <title>Identification of a novel bacterium isolated from mangrove sediments.</title>
        <authorList>
            <person name="Pan X."/>
        </authorList>
    </citation>
    <scope>NUCLEOTIDE SEQUENCE [LARGE SCALE GENOMIC DNA]</scope>
    <source>
        <strain evidence="2 3">B2638</strain>
    </source>
</reference>